<feature type="domain" description="Penicillin-binding protein transpeptidase" evidence="15">
    <location>
        <begin position="261"/>
        <end position="576"/>
    </location>
</feature>
<dbReference type="GO" id="GO:0008658">
    <property type="term" value="F:penicillin binding"/>
    <property type="evidence" value="ECO:0007669"/>
    <property type="project" value="InterPro"/>
</dbReference>
<evidence type="ECO:0000259" key="16">
    <source>
        <dbReference type="Pfam" id="PF03717"/>
    </source>
</evidence>
<protein>
    <submittedName>
        <fullName evidence="17">Penicillin-binding protein 2</fullName>
    </submittedName>
</protein>
<keyword evidence="12 14" id="KW-0472">Membrane</keyword>
<dbReference type="GO" id="GO:0006508">
    <property type="term" value="P:proteolysis"/>
    <property type="evidence" value="ECO:0007669"/>
    <property type="project" value="UniProtKB-KW"/>
</dbReference>
<evidence type="ECO:0000256" key="10">
    <source>
        <dbReference type="ARBA" id="ARBA00022984"/>
    </source>
</evidence>
<evidence type="ECO:0000256" key="12">
    <source>
        <dbReference type="ARBA" id="ARBA00023136"/>
    </source>
</evidence>
<evidence type="ECO:0000256" key="13">
    <source>
        <dbReference type="ARBA" id="ARBA00023316"/>
    </source>
</evidence>
<dbReference type="PANTHER" id="PTHR30627:SF2">
    <property type="entry name" value="PEPTIDOGLYCAN D,D-TRANSPEPTIDASE MRDA"/>
    <property type="match status" value="1"/>
</dbReference>
<dbReference type="EMBL" id="PUBV01000014">
    <property type="protein sequence ID" value="PWB07295.1"/>
    <property type="molecule type" value="Genomic_DNA"/>
</dbReference>
<feature type="domain" description="Penicillin-binding protein dimerisation" evidence="16">
    <location>
        <begin position="53"/>
        <end position="222"/>
    </location>
</feature>
<feature type="transmembrane region" description="Helical" evidence="14">
    <location>
        <begin position="12"/>
        <end position="30"/>
    </location>
</feature>
<dbReference type="Proteomes" id="UP000244925">
    <property type="component" value="Unassembled WGS sequence"/>
</dbReference>
<keyword evidence="11 14" id="KW-1133">Transmembrane helix</keyword>
<dbReference type="SUPFAM" id="SSF56601">
    <property type="entry name" value="beta-lactamase/transpeptidase-like"/>
    <property type="match status" value="1"/>
</dbReference>
<dbReference type="Gene3D" id="3.30.1390.30">
    <property type="entry name" value="Penicillin-binding protein 2a, domain 3"/>
    <property type="match status" value="1"/>
</dbReference>
<evidence type="ECO:0000313" key="17">
    <source>
        <dbReference type="EMBL" id="PWB07295.1"/>
    </source>
</evidence>
<evidence type="ECO:0000256" key="2">
    <source>
        <dbReference type="ARBA" id="ARBA00004236"/>
    </source>
</evidence>
<dbReference type="InterPro" id="IPR001460">
    <property type="entry name" value="PCN-bd_Tpept"/>
</dbReference>
<comment type="subcellular location">
    <subcellularLocation>
        <location evidence="2">Cell membrane</location>
    </subcellularLocation>
    <subcellularLocation>
        <location evidence="1">Membrane</location>
        <topology evidence="1">Single-pass membrane protein</topology>
    </subcellularLocation>
</comment>
<keyword evidence="10" id="KW-0573">Peptidoglycan synthesis</keyword>
<evidence type="ECO:0000256" key="6">
    <source>
        <dbReference type="ARBA" id="ARBA00022670"/>
    </source>
</evidence>
<evidence type="ECO:0000259" key="15">
    <source>
        <dbReference type="Pfam" id="PF00905"/>
    </source>
</evidence>
<dbReference type="GO" id="GO:0009002">
    <property type="term" value="F:serine-type D-Ala-D-Ala carboxypeptidase activity"/>
    <property type="evidence" value="ECO:0007669"/>
    <property type="project" value="InterPro"/>
</dbReference>
<evidence type="ECO:0000256" key="14">
    <source>
        <dbReference type="SAM" id="Phobius"/>
    </source>
</evidence>
<dbReference type="GO" id="GO:0071972">
    <property type="term" value="F:peptidoglycan L,D-transpeptidase activity"/>
    <property type="evidence" value="ECO:0007669"/>
    <property type="project" value="TreeGrafter"/>
</dbReference>
<dbReference type="FunFam" id="3.40.710.10:FF:000024">
    <property type="entry name" value="Penicillin-binding protein 2"/>
    <property type="match status" value="1"/>
</dbReference>
<dbReference type="InterPro" id="IPR017790">
    <property type="entry name" value="Penicillin-binding_protein_2"/>
</dbReference>
<evidence type="ECO:0000256" key="7">
    <source>
        <dbReference type="ARBA" id="ARBA00022692"/>
    </source>
</evidence>
<sequence>MRKDYRLERRKYVVGGFILLIVAIYIVRLFNLQVVDDRYKDYADSNAFLKKAIYPSRGIIYDRQGRVVVFNQPAYDIMMIPRDVQPFDTLDFCNTLGLTTEQFTRRIADMKDRRLNPGYSSYSPQVFMTHLSAEDYGRLQEKMYRYPGFFIQKRILREYGYKAAANVLGNIREVSQADIDADPYYSSGDYTGDLGVEKSYEKYLRGEKGVEILIRDAKGQIQGKFENGARDRGAISGRNLKLSIDIELQQYAESLMVNKIGALVAIEPSTGEILAMVSSPTYDPSLLVGRKRGANYKALVADFYKPLFDRALMGAYPPGSTFKPANGLILLQENIITPSTAYPCYHGFVSGGLKVGCHSHGSPLPLKPALQTSCNAYFCYGFKAMVDRRSKYGTSAEAFETWKKHLVSLGYGYRLGTDLPGESRGFIPNAKFYNKIYGESRWSANTIISVSIGQGEILATPMQIANLCATIANRGWFITPHVVKEIEDTVMPQDLIARHYPTIDARHFADVAEGMRMAVTGGTCRLAALPDIEVAGKTGTAQNPHGKDHSAFIGFAPYDNPKIAVCAYVENAGFGATYGVPIGSLVIEKYLTGKISDQRKYLEQRMLESNTIIYSGVKKH</sequence>
<dbReference type="AlphaFoldDB" id="A0A2V1IRT3"/>
<keyword evidence="8" id="KW-0378">Hydrolase</keyword>
<dbReference type="NCBIfam" id="TIGR03423">
    <property type="entry name" value="pbp2_mrdA"/>
    <property type="match status" value="1"/>
</dbReference>
<dbReference type="InterPro" id="IPR005311">
    <property type="entry name" value="PBP_dimer"/>
</dbReference>
<dbReference type="GO" id="GO:0008360">
    <property type="term" value="P:regulation of cell shape"/>
    <property type="evidence" value="ECO:0007669"/>
    <property type="project" value="UniProtKB-KW"/>
</dbReference>
<dbReference type="GO" id="GO:0005886">
    <property type="term" value="C:plasma membrane"/>
    <property type="evidence" value="ECO:0007669"/>
    <property type="project" value="UniProtKB-SubCell"/>
</dbReference>
<dbReference type="Gene3D" id="3.40.710.10">
    <property type="entry name" value="DD-peptidase/beta-lactamase superfamily"/>
    <property type="match status" value="1"/>
</dbReference>
<keyword evidence="3" id="KW-1003">Cell membrane</keyword>
<keyword evidence="6" id="KW-0645">Protease</keyword>
<reference evidence="18" key="1">
    <citation type="submission" date="2018-02" db="EMBL/GenBank/DDBJ databases">
        <authorList>
            <person name="Clavel T."/>
            <person name="Strowig T."/>
        </authorList>
    </citation>
    <scope>NUCLEOTIDE SEQUENCE [LARGE SCALE GENOMIC DNA]</scope>
    <source>
        <strain evidence="18">DSM 100764</strain>
    </source>
</reference>
<dbReference type="RefSeq" id="WP_107036163.1">
    <property type="nucleotide sequence ID" value="NZ_CAONGC010000035.1"/>
</dbReference>
<accession>A0A2V1IRT3</accession>
<proteinExistence type="predicted"/>
<evidence type="ECO:0000256" key="4">
    <source>
        <dbReference type="ARBA" id="ARBA00022519"/>
    </source>
</evidence>
<evidence type="ECO:0000256" key="11">
    <source>
        <dbReference type="ARBA" id="ARBA00022989"/>
    </source>
</evidence>
<evidence type="ECO:0000313" key="18">
    <source>
        <dbReference type="Proteomes" id="UP000244925"/>
    </source>
</evidence>
<dbReference type="InterPro" id="IPR036138">
    <property type="entry name" value="PBP_dimer_sf"/>
</dbReference>
<dbReference type="GO" id="GO:0071555">
    <property type="term" value="P:cell wall organization"/>
    <property type="evidence" value="ECO:0007669"/>
    <property type="project" value="UniProtKB-KW"/>
</dbReference>
<dbReference type="InterPro" id="IPR050515">
    <property type="entry name" value="Beta-lactam/transpept"/>
</dbReference>
<keyword evidence="9" id="KW-0133">Cell shape</keyword>
<evidence type="ECO:0000256" key="3">
    <source>
        <dbReference type="ARBA" id="ARBA00022475"/>
    </source>
</evidence>
<keyword evidence="7 14" id="KW-0812">Transmembrane</keyword>
<comment type="caution">
    <text evidence="17">The sequence shown here is derived from an EMBL/GenBank/DDBJ whole genome shotgun (WGS) entry which is preliminary data.</text>
</comment>
<evidence type="ECO:0000256" key="5">
    <source>
        <dbReference type="ARBA" id="ARBA00022645"/>
    </source>
</evidence>
<dbReference type="Pfam" id="PF03717">
    <property type="entry name" value="PBP_dimer"/>
    <property type="match status" value="1"/>
</dbReference>
<organism evidence="17 18">
    <name type="scientific">Paramuribaculum intestinale</name>
    <dbReference type="NCBI Taxonomy" id="2094151"/>
    <lineage>
        <taxon>Bacteria</taxon>
        <taxon>Pseudomonadati</taxon>
        <taxon>Bacteroidota</taxon>
        <taxon>Bacteroidia</taxon>
        <taxon>Bacteroidales</taxon>
        <taxon>Muribaculaceae</taxon>
        <taxon>Paramuribaculum</taxon>
    </lineage>
</organism>
<dbReference type="SUPFAM" id="SSF56519">
    <property type="entry name" value="Penicillin binding protein dimerisation domain"/>
    <property type="match status" value="1"/>
</dbReference>
<dbReference type="InterPro" id="IPR012338">
    <property type="entry name" value="Beta-lactam/transpept-like"/>
</dbReference>
<evidence type="ECO:0000256" key="9">
    <source>
        <dbReference type="ARBA" id="ARBA00022960"/>
    </source>
</evidence>
<evidence type="ECO:0000256" key="1">
    <source>
        <dbReference type="ARBA" id="ARBA00004167"/>
    </source>
</evidence>
<keyword evidence="5" id="KW-0121">Carboxypeptidase</keyword>
<keyword evidence="18" id="KW-1185">Reference proteome</keyword>
<keyword evidence="13" id="KW-0961">Cell wall biogenesis/degradation</keyword>
<dbReference type="Gene3D" id="3.90.1310.10">
    <property type="entry name" value="Penicillin-binding protein 2a (Domain 2)"/>
    <property type="match status" value="1"/>
</dbReference>
<dbReference type="PANTHER" id="PTHR30627">
    <property type="entry name" value="PEPTIDOGLYCAN D,D-TRANSPEPTIDASE"/>
    <property type="match status" value="1"/>
</dbReference>
<dbReference type="Pfam" id="PF00905">
    <property type="entry name" value="Transpeptidase"/>
    <property type="match status" value="1"/>
</dbReference>
<dbReference type="GO" id="GO:0009252">
    <property type="term" value="P:peptidoglycan biosynthetic process"/>
    <property type="evidence" value="ECO:0007669"/>
    <property type="project" value="UniProtKB-KW"/>
</dbReference>
<gene>
    <name evidence="17" type="primary">mrdA</name>
    <name evidence="17" type="ORF">C5O25_07715</name>
</gene>
<keyword evidence="4" id="KW-0997">Cell inner membrane</keyword>
<dbReference type="GeneID" id="93423490"/>
<name>A0A2V1IRT3_9BACT</name>
<evidence type="ECO:0000256" key="8">
    <source>
        <dbReference type="ARBA" id="ARBA00022801"/>
    </source>
</evidence>